<dbReference type="Gene3D" id="1.10.150.130">
    <property type="match status" value="1"/>
</dbReference>
<dbReference type="InterPro" id="IPR010998">
    <property type="entry name" value="Integrase_recombinase_N"/>
</dbReference>
<proteinExistence type="inferred from homology"/>
<gene>
    <name evidence="7" type="ORF">IO98_11535</name>
</gene>
<dbReference type="Pfam" id="PF14659">
    <property type="entry name" value="Phage_int_SAM_3"/>
    <property type="match status" value="1"/>
</dbReference>
<dbReference type="RefSeq" id="WP_038281060.1">
    <property type="nucleotide sequence ID" value="NZ_JPME01000013.1"/>
</dbReference>
<sequence>MSIAKQKRKNNSWHEGSIRKRKDGRYEGRVTFNRVTKYTYGKTEFECDKKLRAIIRELKTELNPDGFTIYDYCLYYLKNKQYVIEVSTYNRIESIIETQIKDSALANQRLCNIRSDELQRFFNSLAIDEVKEYSYGTIKIIYTFIAGVFSYAIKNGNIKFNPMLIVYLPKERYCKCKRKETFSLTPEQIKKFKAACLIKNKTNDLYKYRYGIILLLMLNTGIRIGEMLALEWNDIDFDNKIIRINKSMQYNVKVEEVEKRQIYIKEPKTKRSIRAIPINSEIKFILDEIIRTNERNDIVTAFVCSDENGNYSIARSLQRSMKMIIRNTDLPDIWIHLLRHTFGSELLRKGVDISIVSRLMGHSNTTTTYNTYIHVLDEEFVKAMDLPWIS</sequence>
<feature type="domain" description="Tyr recombinase" evidence="6">
    <location>
        <begin position="179"/>
        <end position="385"/>
    </location>
</feature>
<dbReference type="Proteomes" id="UP000028525">
    <property type="component" value="Unassembled WGS sequence"/>
</dbReference>
<dbReference type="InterPro" id="IPR050090">
    <property type="entry name" value="Tyrosine_recombinase_XerCD"/>
</dbReference>
<dbReference type="STRING" id="29354.IO98_11535"/>
<keyword evidence="4" id="KW-0238">DNA-binding</keyword>
<evidence type="ECO:0000256" key="3">
    <source>
        <dbReference type="ARBA" id="ARBA00022908"/>
    </source>
</evidence>
<protein>
    <recommendedName>
        <fullName evidence="6">Tyr recombinase domain-containing protein</fullName>
    </recommendedName>
</protein>
<reference evidence="7 8" key="1">
    <citation type="submission" date="2014-07" db="EMBL/GenBank/DDBJ databases">
        <title>Draft genome of Clostridium celerecrescens 152B isolated from sediments associated with methane hydrate from Krishna Godavari basin.</title>
        <authorList>
            <person name="Honkalas V.S."/>
            <person name="Dabir A.P."/>
            <person name="Arora P."/>
            <person name="Dhakephalkar P.K."/>
        </authorList>
    </citation>
    <scope>NUCLEOTIDE SEQUENCE [LARGE SCALE GENOMIC DNA]</scope>
    <source>
        <strain evidence="7 8">152B</strain>
    </source>
</reference>
<dbReference type="CDD" id="cd01189">
    <property type="entry name" value="INT_ICEBs1_C_like"/>
    <property type="match status" value="1"/>
</dbReference>
<dbReference type="GO" id="GO:0006310">
    <property type="term" value="P:DNA recombination"/>
    <property type="evidence" value="ECO:0007669"/>
    <property type="project" value="UniProtKB-KW"/>
</dbReference>
<dbReference type="EMBL" id="JPME01000013">
    <property type="protein sequence ID" value="KEZ90113.1"/>
    <property type="molecule type" value="Genomic_DNA"/>
</dbReference>
<comment type="similarity">
    <text evidence="2">Belongs to the 'phage' integrase family.</text>
</comment>
<dbReference type="GO" id="GO:0015074">
    <property type="term" value="P:DNA integration"/>
    <property type="evidence" value="ECO:0007669"/>
    <property type="project" value="UniProtKB-KW"/>
</dbReference>
<comment type="function">
    <text evidence="1">Site-specific tyrosine recombinase, which acts by catalyzing the cutting and rejoining of the recombining DNA molecules.</text>
</comment>
<dbReference type="InterPro" id="IPR011010">
    <property type="entry name" value="DNA_brk_join_enz"/>
</dbReference>
<accession>A0A084JMC9</accession>
<evidence type="ECO:0000259" key="6">
    <source>
        <dbReference type="PROSITE" id="PS51898"/>
    </source>
</evidence>
<evidence type="ECO:0000256" key="4">
    <source>
        <dbReference type="ARBA" id="ARBA00023125"/>
    </source>
</evidence>
<dbReference type="InterPro" id="IPR002104">
    <property type="entry name" value="Integrase_catalytic"/>
</dbReference>
<dbReference type="PANTHER" id="PTHR30349">
    <property type="entry name" value="PHAGE INTEGRASE-RELATED"/>
    <property type="match status" value="1"/>
</dbReference>
<name>A0A084JMC9_9FIRM</name>
<dbReference type="InterPro" id="IPR004107">
    <property type="entry name" value="Integrase_SAM-like_N"/>
</dbReference>
<evidence type="ECO:0000256" key="5">
    <source>
        <dbReference type="ARBA" id="ARBA00023172"/>
    </source>
</evidence>
<evidence type="ECO:0000256" key="1">
    <source>
        <dbReference type="ARBA" id="ARBA00003283"/>
    </source>
</evidence>
<dbReference type="InterPro" id="IPR013762">
    <property type="entry name" value="Integrase-like_cat_sf"/>
</dbReference>
<keyword evidence="8" id="KW-1185">Reference proteome</keyword>
<dbReference type="PROSITE" id="PS51898">
    <property type="entry name" value="TYR_RECOMBINASE"/>
    <property type="match status" value="1"/>
</dbReference>
<keyword evidence="5" id="KW-0233">DNA recombination</keyword>
<comment type="caution">
    <text evidence="7">The sequence shown here is derived from an EMBL/GenBank/DDBJ whole genome shotgun (WGS) entry which is preliminary data.</text>
</comment>
<dbReference type="GO" id="GO:0003677">
    <property type="term" value="F:DNA binding"/>
    <property type="evidence" value="ECO:0007669"/>
    <property type="project" value="UniProtKB-KW"/>
</dbReference>
<keyword evidence="3" id="KW-0229">DNA integration</keyword>
<evidence type="ECO:0000256" key="2">
    <source>
        <dbReference type="ARBA" id="ARBA00008857"/>
    </source>
</evidence>
<dbReference type="Pfam" id="PF00589">
    <property type="entry name" value="Phage_integrase"/>
    <property type="match status" value="1"/>
</dbReference>
<evidence type="ECO:0000313" key="7">
    <source>
        <dbReference type="EMBL" id="KEZ90113.1"/>
    </source>
</evidence>
<dbReference type="Gene3D" id="1.10.443.10">
    <property type="entry name" value="Intergrase catalytic core"/>
    <property type="match status" value="1"/>
</dbReference>
<evidence type="ECO:0000313" key="8">
    <source>
        <dbReference type="Proteomes" id="UP000028525"/>
    </source>
</evidence>
<dbReference type="SUPFAM" id="SSF56349">
    <property type="entry name" value="DNA breaking-rejoining enzymes"/>
    <property type="match status" value="1"/>
</dbReference>
<dbReference type="PANTHER" id="PTHR30349:SF64">
    <property type="entry name" value="PROPHAGE INTEGRASE INTD-RELATED"/>
    <property type="match status" value="1"/>
</dbReference>
<dbReference type="AlphaFoldDB" id="A0A084JMC9"/>
<organism evidence="7 8">
    <name type="scientific">Lacrimispora celerecrescens</name>
    <dbReference type="NCBI Taxonomy" id="29354"/>
    <lineage>
        <taxon>Bacteria</taxon>
        <taxon>Bacillati</taxon>
        <taxon>Bacillota</taxon>
        <taxon>Clostridia</taxon>
        <taxon>Lachnospirales</taxon>
        <taxon>Lachnospiraceae</taxon>
        <taxon>Lacrimispora</taxon>
    </lineage>
</organism>